<dbReference type="SUPFAM" id="SSF47986">
    <property type="entry name" value="DEATH domain"/>
    <property type="match status" value="1"/>
</dbReference>
<gene>
    <name evidence="1" type="ORF">OS493_022008</name>
</gene>
<protein>
    <submittedName>
        <fullName evidence="1">Uncharacterized protein</fullName>
    </submittedName>
</protein>
<dbReference type="InterPro" id="IPR011029">
    <property type="entry name" value="DEATH-like_dom_sf"/>
</dbReference>
<evidence type="ECO:0000313" key="1">
    <source>
        <dbReference type="EMBL" id="KAJ7371911.1"/>
    </source>
</evidence>
<sequence length="140" mass="16082">MDKIHQPILQEHWSTLKEKLEPLSVLKHFTERGVQDDQDNIESKMEPLLMSEELLHILCCKENKPNAVDEFFERIGESRTGERTTRCLSCLLRRADADINALFADADINALFADVEVEINELADPDAFFANIVAEIRRDL</sequence>
<organism evidence="1 2">
    <name type="scientific">Desmophyllum pertusum</name>
    <dbReference type="NCBI Taxonomy" id="174260"/>
    <lineage>
        <taxon>Eukaryota</taxon>
        <taxon>Metazoa</taxon>
        <taxon>Cnidaria</taxon>
        <taxon>Anthozoa</taxon>
        <taxon>Hexacorallia</taxon>
        <taxon>Scleractinia</taxon>
        <taxon>Caryophylliina</taxon>
        <taxon>Caryophylliidae</taxon>
        <taxon>Desmophyllum</taxon>
    </lineage>
</organism>
<dbReference type="AlphaFoldDB" id="A0A9W9YYM6"/>
<keyword evidence="2" id="KW-1185">Reference proteome</keyword>
<name>A0A9W9YYM6_9CNID</name>
<accession>A0A9W9YYM6</accession>
<proteinExistence type="predicted"/>
<evidence type="ECO:0000313" key="2">
    <source>
        <dbReference type="Proteomes" id="UP001163046"/>
    </source>
</evidence>
<comment type="caution">
    <text evidence="1">The sequence shown here is derived from an EMBL/GenBank/DDBJ whole genome shotgun (WGS) entry which is preliminary data.</text>
</comment>
<reference evidence="1" key="1">
    <citation type="submission" date="2023-01" db="EMBL/GenBank/DDBJ databases">
        <title>Genome assembly of the deep-sea coral Lophelia pertusa.</title>
        <authorList>
            <person name="Herrera S."/>
            <person name="Cordes E."/>
        </authorList>
    </citation>
    <scope>NUCLEOTIDE SEQUENCE</scope>
    <source>
        <strain evidence="1">USNM1676648</strain>
        <tissue evidence="1">Polyp</tissue>
    </source>
</reference>
<dbReference type="EMBL" id="MU826840">
    <property type="protein sequence ID" value="KAJ7371911.1"/>
    <property type="molecule type" value="Genomic_DNA"/>
</dbReference>
<dbReference type="Proteomes" id="UP001163046">
    <property type="component" value="Unassembled WGS sequence"/>
</dbReference>
<dbReference type="Gene3D" id="1.10.533.10">
    <property type="entry name" value="Death Domain, Fas"/>
    <property type="match status" value="1"/>
</dbReference>